<gene>
    <name evidence="1" type="ORF">DILT_LOCUS13522</name>
</gene>
<sequence length="103" mass="11232">MHKTCLEQWKKCAEAQMQGLADAATTINSAALPTGFSGDRSSNFRQFSDAFTALKSLLDCPECGLSRLRLARMTDKGQSKNPANLHVNLNPCTVILNFKIASN</sequence>
<reference evidence="1 2" key="1">
    <citation type="submission" date="2018-11" db="EMBL/GenBank/DDBJ databases">
        <authorList>
            <consortium name="Pathogen Informatics"/>
        </authorList>
    </citation>
    <scope>NUCLEOTIDE SEQUENCE [LARGE SCALE GENOMIC DNA]</scope>
</reference>
<organism evidence="1 2">
    <name type="scientific">Dibothriocephalus latus</name>
    <name type="common">Fish tapeworm</name>
    <name type="synonym">Diphyllobothrium latum</name>
    <dbReference type="NCBI Taxonomy" id="60516"/>
    <lineage>
        <taxon>Eukaryota</taxon>
        <taxon>Metazoa</taxon>
        <taxon>Spiralia</taxon>
        <taxon>Lophotrochozoa</taxon>
        <taxon>Platyhelminthes</taxon>
        <taxon>Cestoda</taxon>
        <taxon>Eucestoda</taxon>
        <taxon>Diphyllobothriidea</taxon>
        <taxon>Diphyllobothriidae</taxon>
        <taxon>Dibothriocephalus</taxon>
    </lineage>
</organism>
<accession>A0A3P7LSB2</accession>
<dbReference type="Proteomes" id="UP000281553">
    <property type="component" value="Unassembled WGS sequence"/>
</dbReference>
<dbReference type="AlphaFoldDB" id="A0A3P7LSB2"/>
<evidence type="ECO:0000313" key="2">
    <source>
        <dbReference type="Proteomes" id="UP000281553"/>
    </source>
</evidence>
<name>A0A3P7LSB2_DIBLA</name>
<dbReference type="OrthoDB" id="10356790at2759"/>
<dbReference type="EMBL" id="UYRU01070580">
    <property type="protein sequence ID" value="VDN19965.1"/>
    <property type="molecule type" value="Genomic_DNA"/>
</dbReference>
<protein>
    <submittedName>
        <fullName evidence="1">Uncharacterized protein</fullName>
    </submittedName>
</protein>
<evidence type="ECO:0000313" key="1">
    <source>
        <dbReference type="EMBL" id="VDN19965.1"/>
    </source>
</evidence>
<proteinExistence type="predicted"/>
<keyword evidence="2" id="KW-1185">Reference proteome</keyword>